<dbReference type="Proteomes" id="UP000322644">
    <property type="component" value="Chromosome"/>
</dbReference>
<evidence type="ECO:0000256" key="1">
    <source>
        <dbReference type="SAM" id="Coils"/>
    </source>
</evidence>
<evidence type="ECO:0000313" key="4">
    <source>
        <dbReference type="Proteomes" id="UP000093159"/>
    </source>
</evidence>
<gene>
    <name evidence="2" type="ORF">AAX28_01570</name>
    <name evidence="3" type="ORF">APORC_0790</name>
</gene>
<dbReference type="EMBL" id="CP036246">
    <property type="protein sequence ID" value="QEP40403.1"/>
    <property type="molecule type" value="Genomic_DNA"/>
</dbReference>
<accession>A0A1C0AVM1</accession>
<keyword evidence="4" id="KW-1185">Reference proteome</keyword>
<dbReference type="EMBL" id="LDIR01000003">
    <property type="protein sequence ID" value="OCL90753.1"/>
    <property type="molecule type" value="Genomic_DNA"/>
</dbReference>
<reference evidence="3 5" key="2">
    <citation type="submission" date="2019-09" db="EMBL/GenBank/DDBJ databases">
        <title>Complete genome sequencing of four Arcobacter species reveals a diverse suite of mobile elements.</title>
        <authorList>
            <person name="Miller W.G."/>
            <person name="Yee E."/>
            <person name="Bono J.L."/>
        </authorList>
    </citation>
    <scope>NUCLEOTIDE SEQUENCE [LARGE SCALE GENOMIC DNA]</scope>
    <source>
        <strain evidence="3 5">CCUG 56899</strain>
    </source>
</reference>
<proteinExistence type="predicted"/>
<dbReference type="AlphaFoldDB" id="A0A1C0AVM1"/>
<dbReference type="OrthoDB" id="5344324at2"/>
<sequence>MNNHKEITVHINNMAYTFTLDEEMQEEFKNNFDLTKNNDTKVLIKAYITALQHNKELKRRLEEELLEISNKLIGY</sequence>
<dbReference type="Proteomes" id="UP000093159">
    <property type="component" value="Unassembled WGS sequence"/>
</dbReference>
<evidence type="ECO:0000313" key="2">
    <source>
        <dbReference type="EMBL" id="OCL90753.1"/>
    </source>
</evidence>
<organism evidence="3 5">
    <name type="scientific">Arcobacter porcinus</name>
    <dbReference type="NCBI Taxonomy" id="1935204"/>
    <lineage>
        <taxon>Bacteria</taxon>
        <taxon>Pseudomonadati</taxon>
        <taxon>Campylobacterota</taxon>
        <taxon>Epsilonproteobacteria</taxon>
        <taxon>Campylobacterales</taxon>
        <taxon>Arcobacteraceae</taxon>
        <taxon>Arcobacter</taxon>
    </lineage>
</organism>
<evidence type="ECO:0000313" key="5">
    <source>
        <dbReference type="Proteomes" id="UP000322644"/>
    </source>
</evidence>
<evidence type="ECO:0000313" key="3">
    <source>
        <dbReference type="EMBL" id="QEP40403.1"/>
    </source>
</evidence>
<name>A0A1C0AVM1_9BACT</name>
<reference evidence="2 4" key="1">
    <citation type="submission" date="2015-05" db="EMBL/GenBank/DDBJ databases">
        <authorList>
            <person name="Rovetto F."/>
            <person name="Cocolin L."/>
            <person name="Illeghems K."/>
            <person name="Van Nieuwerburgh F."/>
            <person name="Houf K."/>
        </authorList>
    </citation>
    <scope>NUCLEOTIDE SEQUENCE [LARGE SCALE GENOMIC DNA]</scope>
    <source>
        <strain evidence="2 4">117434</strain>
    </source>
</reference>
<dbReference type="KEGG" id="apoc:APORC_0790"/>
<keyword evidence="1" id="KW-0175">Coiled coil</keyword>
<feature type="coiled-coil region" evidence="1">
    <location>
        <begin position="44"/>
        <end position="71"/>
    </location>
</feature>
<reference evidence="3 5" key="3">
    <citation type="submission" date="2019-09" db="EMBL/GenBank/DDBJ databases">
        <title>Taxonomic note: a critical rebuttal of the proposed division of the genus Arcobacter into six genera, emended descriptions of Arcobacter anaerophilus and the genus Arcobacter, and an assessment of genus-level boundaries for Epsilonproteobacteria using in silico genomic comparator tools.</title>
        <authorList>
            <person name="On S.L.W."/>
            <person name="Miller W.G."/>
            <person name="Biggs P."/>
            <person name="Cornelius A."/>
            <person name="Vandamme P."/>
        </authorList>
    </citation>
    <scope>NUCLEOTIDE SEQUENCE [LARGE SCALE GENOMIC DNA]</scope>
    <source>
        <strain evidence="3 5">CCUG 56899</strain>
    </source>
</reference>
<protein>
    <submittedName>
        <fullName evidence="3">Uncharacterized protein</fullName>
    </submittedName>
</protein>
<dbReference type="RefSeq" id="WP_066174327.1">
    <property type="nucleotide sequence ID" value="NZ_CP036246.2"/>
</dbReference>